<evidence type="ECO:0000313" key="1">
    <source>
        <dbReference type="EMBL" id="WMV41502.1"/>
    </source>
</evidence>
<keyword evidence="2" id="KW-1185">Reference proteome</keyword>
<protein>
    <submittedName>
        <fullName evidence="1">Uncharacterized protein</fullName>
    </submittedName>
</protein>
<dbReference type="EMBL" id="CP133619">
    <property type="protein sequence ID" value="WMV41502.1"/>
    <property type="molecule type" value="Genomic_DNA"/>
</dbReference>
<proteinExistence type="predicted"/>
<dbReference type="Proteomes" id="UP001234989">
    <property type="component" value="Chromosome 8"/>
</dbReference>
<name>A0AAF0U8Z6_SOLVR</name>
<dbReference type="AlphaFoldDB" id="A0AAF0U8Z6"/>
<accession>A0AAF0U8Z6</accession>
<reference evidence="1" key="1">
    <citation type="submission" date="2023-08" db="EMBL/GenBank/DDBJ databases">
        <title>A de novo genome assembly of Solanum verrucosum Schlechtendal, a Mexican diploid species geographically isolated from the other diploid A-genome species in potato relatives.</title>
        <authorList>
            <person name="Hosaka K."/>
        </authorList>
    </citation>
    <scope>NUCLEOTIDE SEQUENCE</scope>
    <source>
        <tissue evidence="1">Young leaves</tissue>
    </source>
</reference>
<gene>
    <name evidence="1" type="ORF">MTR67_034887</name>
</gene>
<evidence type="ECO:0000313" key="2">
    <source>
        <dbReference type="Proteomes" id="UP001234989"/>
    </source>
</evidence>
<organism evidence="1 2">
    <name type="scientific">Solanum verrucosum</name>
    <dbReference type="NCBI Taxonomy" id="315347"/>
    <lineage>
        <taxon>Eukaryota</taxon>
        <taxon>Viridiplantae</taxon>
        <taxon>Streptophyta</taxon>
        <taxon>Embryophyta</taxon>
        <taxon>Tracheophyta</taxon>
        <taxon>Spermatophyta</taxon>
        <taxon>Magnoliopsida</taxon>
        <taxon>eudicotyledons</taxon>
        <taxon>Gunneridae</taxon>
        <taxon>Pentapetalae</taxon>
        <taxon>asterids</taxon>
        <taxon>lamiids</taxon>
        <taxon>Solanales</taxon>
        <taxon>Solanaceae</taxon>
        <taxon>Solanoideae</taxon>
        <taxon>Solaneae</taxon>
        <taxon>Solanum</taxon>
    </lineage>
</organism>
<sequence length="31" mass="3501">MDCRRTHDPSCRSVVRVSNLPQNSARNAVKC</sequence>